<proteinExistence type="predicted"/>
<sequence>MTKQLSNILTTHDDATRQIAAFQSQVQVQQDALLVVDRQMSYMRQQLSARMLSRYQNNYHFGGSTL</sequence>
<evidence type="ECO:0000313" key="1">
    <source>
        <dbReference type="EMBL" id="STK05794.1"/>
    </source>
</evidence>
<organism evidence="1 2">
    <name type="scientific">Escherichia coli</name>
    <dbReference type="NCBI Taxonomy" id="562"/>
    <lineage>
        <taxon>Bacteria</taxon>
        <taxon>Pseudomonadati</taxon>
        <taxon>Pseudomonadota</taxon>
        <taxon>Gammaproteobacteria</taxon>
        <taxon>Enterobacterales</taxon>
        <taxon>Enterobacteriaceae</taxon>
        <taxon>Escherichia</taxon>
    </lineage>
</organism>
<accession>A0A376YK57</accession>
<dbReference type="EMBL" id="UGCD01000003">
    <property type="protein sequence ID" value="STK05794.1"/>
    <property type="molecule type" value="Genomic_DNA"/>
</dbReference>
<gene>
    <name evidence="1" type="primary">traH_3</name>
    <name evidence="1" type="ORF">NCTC10865_06376</name>
</gene>
<name>A0A376YK57_ECOLX</name>
<dbReference type="Proteomes" id="UP000254159">
    <property type="component" value="Unassembled WGS sequence"/>
</dbReference>
<evidence type="ECO:0000313" key="2">
    <source>
        <dbReference type="Proteomes" id="UP000254159"/>
    </source>
</evidence>
<protein>
    <submittedName>
        <fullName evidence="1">Conjugal transfer pilus assembly protein TraH</fullName>
    </submittedName>
</protein>
<reference evidence="1 2" key="1">
    <citation type="submission" date="2018-06" db="EMBL/GenBank/DDBJ databases">
        <authorList>
            <consortium name="Pathogen Informatics"/>
            <person name="Doyle S."/>
        </authorList>
    </citation>
    <scope>NUCLEOTIDE SEQUENCE [LARGE SCALE GENOMIC DNA]</scope>
    <source>
        <strain evidence="1 2">NCTC10865</strain>
    </source>
</reference>
<dbReference type="AlphaFoldDB" id="A0A376YK57"/>